<sequence>MVGIEGIVVGIVGRGGSVTLGIEGTLLAGFVGSVGKGLDGSGATLGFGKVGRAGKGFEGNGAMLGFGNVGRVGKGLEGMGGIFGLGSGGAEGNGGNVGLGRAGILGNAGGGAAGGVSKRWRVAKIGLVESDKAMIIDRIEKILRKPIGESFFVVELYDECSGLFIERNKYTGSKLPGLKSVFGKQ</sequence>
<dbReference type="EMBL" id="JAATIQ010000009">
    <property type="protein sequence ID" value="KAF4402214.1"/>
    <property type="molecule type" value="Genomic_DNA"/>
</dbReference>
<protein>
    <submittedName>
        <fullName evidence="1">Uncharacterized protein</fullName>
    </submittedName>
</protein>
<evidence type="ECO:0000313" key="2">
    <source>
        <dbReference type="EMBL" id="KAF4402214.1"/>
    </source>
</evidence>
<dbReference type="Proteomes" id="UP000583929">
    <property type="component" value="Unassembled WGS sequence"/>
</dbReference>
<keyword evidence="4" id="KW-1185">Reference proteome</keyword>
<name>A0A7J6DWB8_CANSA</name>
<evidence type="ECO:0000313" key="4">
    <source>
        <dbReference type="Proteomes" id="UP000583929"/>
    </source>
</evidence>
<dbReference type="AlphaFoldDB" id="A0A7J6DWB8"/>
<evidence type="ECO:0000313" key="3">
    <source>
        <dbReference type="Proteomes" id="UP000525078"/>
    </source>
</evidence>
<dbReference type="EMBL" id="JAATIP010000368">
    <property type="protein sequence ID" value="KAF4350408.1"/>
    <property type="molecule type" value="Genomic_DNA"/>
</dbReference>
<dbReference type="Proteomes" id="UP000525078">
    <property type="component" value="Unassembled WGS sequence"/>
</dbReference>
<evidence type="ECO:0000313" key="1">
    <source>
        <dbReference type="EMBL" id="KAF4350408.1"/>
    </source>
</evidence>
<organism evidence="1 3">
    <name type="scientific">Cannabis sativa</name>
    <name type="common">Hemp</name>
    <name type="synonym">Marijuana</name>
    <dbReference type="NCBI Taxonomy" id="3483"/>
    <lineage>
        <taxon>Eukaryota</taxon>
        <taxon>Viridiplantae</taxon>
        <taxon>Streptophyta</taxon>
        <taxon>Embryophyta</taxon>
        <taxon>Tracheophyta</taxon>
        <taxon>Spermatophyta</taxon>
        <taxon>Magnoliopsida</taxon>
        <taxon>eudicotyledons</taxon>
        <taxon>Gunneridae</taxon>
        <taxon>Pentapetalae</taxon>
        <taxon>rosids</taxon>
        <taxon>fabids</taxon>
        <taxon>Rosales</taxon>
        <taxon>Cannabaceae</taxon>
        <taxon>Cannabis</taxon>
    </lineage>
</organism>
<accession>A0A7J6DWB8</accession>
<proteinExistence type="predicted"/>
<gene>
    <name evidence="1" type="ORF">F8388_004656</name>
    <name evidence="2" type="ORF">G4B88_017726</name>
</gene>
<reference evidence="3 4" key="1">
    <citation type="journal article" date="2020" name="bioRxiv">
        <title>Sequence and annotation of 42 cannabis genomes reveals extensive copy number variation in cannabinoid synthesis and pathogen resistance genes.</title>
        <authorList>
            <person name="Mckernan K.J."/>
            <person name="Helbert Y."/>
            <person name="Kane L.T."/>
            <person name="Ebling H."/>
            <person name="Zhang L."/>
            <person name="Liu B."/>
            <person name="Eaton Z."/>
            <person name="Mclaughlin S."/>
            <person name="Kingan S."/>
            <person name="Baybayan P."/>
            <person name="Concepcion G."/>
            <person name="Jordan M."/>
            <person name="Riva A."/>
            <person name="Barbazuk W."/>
            <person name="Harkins T."/>
        </authorList>
    </citation>
    <scope>NUCLEOTIDE SEQUENCE [LARGE SCALE GENOMIC DNA]</scope>
    <source>
        <strain evidence="3 4">cv. Jamaican Lion 4</strain>
        <strain evidence="2">Father</strain>
        <strain evidence="1">Mother</strain>
        <tissue evidence="1">Leaf</tissue>
    </source>
</reference>
<comment type="caution">
    <text evidence="1">The sequence shown here is derived from an EMBL/GenBank/DDBJ whole genome shotgun (WGS) entry which is preliminary data.</text>
</comment>